<evidence type="ECO:0000313" key="1">
    <source>
        <dbReference type="EMBL" id="KKL45251.1"/>
    </source>
</evidence>
<gene>
    <name evidence="1" type="ORF">LCGC14_2357540</name>
</gene>
<comment type="caution">
    <text evidence="1">The sequence shown here is derived from an EMBL/GenBank/DDBJ whole genome shotgun (WGS) entry which is preliminary data.</text>
</comment>
<accession>A0A0F9CUX0</accession>
<proteinExistence type="predicted"/>
<sequence>MMDKLLYWIRLFWYAPRMFWAIDRYLTHGYIGQPPTDGERRLTGYLYDVWIKIKGSVA</sequence>
<dbReference type="AlphaFoldDB" id="A0A0F9CUX0"/>
<dbReference type="EMBL" id="LAZR01034459">
    <property type="protein sequence ID" value="KKL45251.1"/>
    <property type="molecule type" value="Genomic_DNA"/>
</dbReference>
<protein>
    <submittedName>
        <fullName evidence="1">Uncharacterized protein</fullName>
    </submittedName>
</protein>
<reference evidence="1" key="1">
    <citation type="journal article" date="2015" name="Nature">
        <title>Complex archaea that bridge the gap between prokaryotes and eukaryotes.</title>
        <authorList>
            <person name="Spang A."/>
            <person name="Saw J.H."/>
            <person name="Jorgensen S.L."/>
            <person name="Zaremba-Niedzwiedzka K."/>
            <person name="Martijn J."/>
            <person name="Lind A.E."/>
            <person name="van Eijk R."/>
            <person name="Schleper C."/>
            <person name="Guy L."/>
            <person name="Ettema T.J."/>
        </authorList>
    </citation>
    <scope>NUCLEOTIDE SEQUENCE</scope>
</reference>
<name>A0A0F9CUX0_9ZZZZ</name>
<organism evidence="1">
    <name type="scientific">marine sediment metagenome</name>
    <dbReference type="NCBI Taxonomy" id="412755"/>
    <lineage>
        <taxon>unclassified sequences</taxon>
        <taxon>metagenomes</taxon>
        <taxon>ecological metagenomes</taxon>
    </lineage>
</organism>